<evidence type="ECO:0000259" key="1">
    <source>
        <dbReference type="Pfam" id="PF00561"/>
    </source>
</evidence>
<comment type="caution">
    <text evidence="2">The sequence shown here is derived from an EMBL/GenBank/DDBJ whole genome shotgun (WGS) entry which is preliminary data.</text>
</comment>
<proteinExistence type="predicted"/>
<name>A0ABT9MT10_9ACTN</name>
<evidence type="ECO:0000313" key="2">
    <source>
        <dbReference type="EMBL" id="MDP9794576.1"/>
    </source>
</evidence>
<dbReference type="EMBL" id="JAUSRA010000001">
    <property type="protein sequence ID" value="MDP9794576.1"/>
    <property type="molecule type" value="Genomic_DNA"/>
</dbReference>
<gene>
    <name evidence="2" type="ORF">J2S43_003088</name>
</gene>
<sequence length="294" mass="31669">MQTAHHGDVRLAYETFGDPGGVPLLLIMGLDFQMVLWPDGFCRMLARRGFHVARFDNRDTGLSTHFASPAAENPFRMLFRGSAAPAYTGLDMVSDGVAVMDALGWRSAHVCGTSLGGGLALATAVLHPDRVRGVTSIMAGPLGRRRDLVRYVNFGVFPRIARIRHPATDAGAIDTLVDLIRLISSPRAPFDERWARSVATLSHSRSPRDPGTTQRQTAAGLRLGPVARRFHEITAPVLIVNGADDPLIRPSAGAALARRIPGARAVVHPRMGHTLPPHVWPLLTDAMAIQAGIA</sequence>
<dbReference type="Gene3D" id="3.40.50.1820">
    <property type="entry name" value="alpha/beta hydrolase"/>
    <property type="match status" value="1"/>
</dbReference>
<dbReference type="PANTHER" id="PTHR43433">
    <property type="entry name" value="HYDROLASE, ALPHA/BETA FOLD FAMILY PROTEIN"/>
    <property type="match status" value="1"/>
</dbReference>
<evidence type="ECO:0000313" key="3">
    <source>
        <dbReference type="Proteomes" id="UP001240984"/>
    </source>
</evidence>
<dbReference type="PRINTS" id="PR00111">
    <property type="entry name" value="ABHYDROLASE"/>
</dbReference>
<organism evidence="2 3">
    <name type="scientific">Catenuloplanes nepalensis</name>
    <dbReference type="NCBI Taxonomy" id="587533"/>
    <lineage>
        <taxon>Bacteria</taxon>
        <taxon>Bacillati</taxon>
        <taxon>Actinomycetota</taxon>
        <taxon>Actinomycetes</taxon>
        <taxon>Micromonosporales</taxon>
        <taxon>Micromonosporaceae</taxon>
        <taxon>Catenuloplanes</taxon>
    </lineage>
</organism>
<keyword evidence="3" id="KW-1185">Reference proteome</keyword>
<dbReference type="InterPro" id="IPR000073">
    <property type="entry name" value="AB_hydrolase_1"/>
</dbReference>
<dbReference type="Pfam" id="PF00561">
    <property type="entry name" value="Abhydrolase_1"/>
    <property type="match status" value="1"/>
</dbReference>
<dbReference type="SUPFAM" id="SSF53474">
    <property type="entry name" value="alpha/beta-Hydrolases"/>
    <property type="match status" value="1"/>
</dbReference>
<protein>
    <submittedName>
        <fullName evidence="2">Pimeloyl-ACP methyl ester carboxylesterase</fullName>
    </submittedName>
</protein>
<dbReference type="RefSeq" id="WP_306829706.1">
    <property type="nucleotide sequence ID" value="NZ_JAUSRA010000001.1"/>
</dbReference>
<accession>A0ABT9MT10</accession>
<feature type="domain" description="AB hydrolase-1" evidence="1">
    <location>
        <begin position="34"/>
        <end position="274"/>
    </location>
</feature>
<reference evidence="2 3" key="1">
    <citation type="submission" date="2023-07" db="EMBL/GenBank/DDBJ databases">
        <title>Sequencing the genomes of 1000 actinobacteria strains.</title>
        <authorList>
            <person name="Klenk H.-P."/>
        </authorList>
    </citation>
    <scope>NUCLEOTIDE SEQUENCE [LARGE SCALE GENOMIC DNA]</scope>
    <source>
        <strain evidence="2 3">DSM 44710</strain>
    </source>
</reference>
<dbReference type="Proteomes" id="UP001240984">
    <property type="component" value="Unassembled WGS sequence"/>
</dbReference>
<dbReference type="PANTHER" id="PTHR43433:SF5">
    <property type="entry name" value="AB HYDROLASE-1 DOMAIN-CONTAINING PROTEIN"/>
    <property type="match status" value="1"/>
</dbReference>
<dbReference type="InterPro" id="IPR050471">
    <property type="entry name" value="AB_hydrolase"/>
</dbReference>
<dbReference type="InterPro" id="IPR029058">
    <property type="entry name" value="AB_hydrolase_fold"/>
</dbReference>